<reference evidence="1 2" key="1">
    <citation type="submission" date="2021-06" db="EMBL/GenBank/DDBJ databases">
        <title>Caerostris extrusa draft genome.</title>
        <authorList>
            <person name="Kono N."/>
            <person name="Arakawa K."/>
        </authorList>
    </citation>
    <scope>NUCLEOTIDE SEQUENCE [LARGE SCALE GENOMIC DNA]</scope>
</reference>
<dbReference type="AlphaFoldDB" id="A0AAV4XQN9"/>
<evidence type="ECO:0000313" key="1">
    <source>
        <dbReference type="EMBL" id="GIY96033.1"/>
    </source>
</evidence>
<dbReference type="Proteomes" id="UP001054945">
    <property type="component" value="Unassembled WGS sequence"/>
</dbReference>
<dbReference type="EMBL" id="BPLR01000610">
    <property type="protein sequence ID" value="GIY96033.1"/>
    <property type="molecule type" value="Genomic_DNA"/>
</dbReference>
<organism evidence="1 2">
    <name type="scientific">Caerostris extrusa</name>
    <name type="common">Bark spider</name>
    <name type="synonym">Caerostris bankana</name>
    <dbReference type="NCBI Taxonomy" id="172846"/>
    <lineage>
        <taxon>Eukaryota</taxon>
        <taxon>Metazoa</taxon>
        <taxon>Ecdysozoa</taxon>
        <taxon>Arthropoda</taxon>
        <taxon>Chelicerata</taxon>
        <taxon>Arachnida</taxon>
        <taxon>Araneae</taxon>
        <taxon>Araneomorphae</taxon>
        <taxon>Entelegynae</taxon>
        <taxon>Araneoidea</taxon>
        <taxon>Araneidae</taxon>
        <taxon>Caerostris</taxon>
    </lineage>
</organism>
<evidence type="ECO:0000313" key="2">
    <source>
        <dbReference type="Proteomes" id="UP001054945"/>
    </source>
</evidence>
<protein>
    <submittedName>
        <fullName evidence="1">Uncharacterized protein</fullName>
    </submittedName>
</protein>
<sequence length="94" mass="11097">MVRSRPSRKMRGGKQHQFFILLFSKGARSGTTPSQATHAYHQLTSDQQLRWFLQYSSLVYCKTLHKSCRKLLRTYNNNKQQCLTKNWFLDKASI</sequence>
<keyword evidence="2" id="KW-1185">Reference proteome</keyword>
<accession>A0AAV4XQN9</accession>
<gene>
    <name evidence="1" type="ORF">CEXT_726391</name>
</gene>
<proteinExistence type="predicted"/>
<comment type="caution">
    <text evidence="1">The sequence shown here is derived from an EMBL/GenBank/DDBJ whole genome shotgun (WGS) entry which is preliminary data.</text>
</comment>
<name>A0AAV4XQN9_CAEEX</name>